<dbReference type="InterPro" id="IPR004477">
    <property type="entry name" value="ComEC_N"/>
</dbReference>
<feature type="transmembrane region" description="Helical" evidence="7">
    <location>
        <begin position="360"/>
        <end position="379"/>
    </location>
</feature>
<feature type="domain" description="Metallo-beta-lactamase" evidence="8">
    <location>
        <begin position="548"/>
        <end position="722"/>
    </location>
</feature>
<dbReference type="PANTHER" id="PTHR30619:SF1">
    <property type="entry name" value="RECOMBINATION PROTEIN 2"/>
    <property type="match status" value="1"/>
</dbReference>
<evidence type="ECO:0000256" key="5">
    <source>
        <dbReference type="ARBA" id="ARBA00023136"/>
    </source>
</evidence>
<dbReference type="Pfam" id="PF00753">
    <property type="entry name" value="Lactamase_B"/>
    <property type="match status" value="1"/>
</dbReference>
<dbReference type="GO" id="GO:0005886">
    <property type="term" value="C:plasma membrane"/>
    <property type="evidence" value="ECO:0007669"/>
    <property type="project" value="UniProtKB-SubCell"/>
</dbReference>
<evidence type="ECO:0000313" key="9">
    <source>
        <dbReference type="EMBL" id="SPD85716.1"/>
    </source>
</evidence>
<comment type="subcellular location">
    <subcellularLocation>
        <location evidence="1">Cell membrane</location>
        <topology evidence="1">Multi-pass membrane protein</topology>
    </subcellularLocation>
</comment>
<feature type="transmembrane region" description="Helical" evidence="7">
    <location>
        <begin position="481"/>
        <end position="504"/>
    </location>
</feature>
<dbReference type="Proteomes" id="UP000238164">
    <property type="component" value="Chromosome 1"/>
</dbReference>
<dbReference type="OrthoDB" id="7177610at2"/>
<organism evidence="9 10">
    <name type="scientific">Micropruina glycogenica</name>
    <dbReference type="NCBI Taxonomy" id="75385"/>
    <lineage>
        <taxon>Bacteria</taxon>
        <taxon>Bacillati</taxon>
        <taxon>Actinomycetota</taxon>
        <taxon>Actinomycetes</taxon>
        <taxon>Propionibacteriales</taxon>
        <taxon>Nocardioidaceae</taxon>
        <taxon>Micropruina</taxon>
    </lineage>
</organism>
<feature type="transmembrane region" description="Helical" evidence="7">
    <location>
        <begin position="74"/>
        <end position="96"/>
    </location>
</feature>
<accession>A0A2N9JEA5</accession>
<evidence type="ECO:0000256" key="7">
    <source>
        <dbReference type="SAM" id="Phobius"/>
    </source>
</evidence>
<keyword evidence="3 7" id="KW-0812">Transmembrane</keyword>
<dbReference type="InterPro" id="IPR052159">
    <property type="entry name" value="Competence_DNA_uptake"/>
</dbReference>
<sequence length="792" mass="81163">MSGSEVSGSARRATAPAHPGPDGDAESPDLRLVPAAAAAWAGMWVATAAQVTWLALGSALAISVGLLAIRRRSWATAAVAIVLAGCMLTGWARWWWQQHDPLTGLASDQAVATAELVVVGTPRSGEQQGVRPPWWLSAATLVGVEARGQRLASGALVQVSASGDDVAAWAHVVPGTTVRAVVRLGLADAGEQPQVQVRAREPPVVVLPPGPVDQTVERVRAGLRASAAHLDPEPRALVPALVVGDTSAMPAELVERFRVNGLTHLTAVSGANLTLLLAFLSTVARAVGVLGWWLRGLLGLGVVGFVLLCHAEPSVVRAAAMGLVGLIALGAGGRGGQAVRALCVAVVAIVFVDPDMARSAGFALSVLASAGIVAWSRRWTDLLAMRMPRPLAEGICTPLAAQLATQPLVTAISGQVSVAGLVANLVSGPLVGPATVLGFLAAASAIPLPLVATWFATGAGWCAQGLSWIARLGELLPGAAISWPAGWVALLVVTAGCVGAVLVLPRLLRNPWLAAAAALLIVLSLLRPVARPGWPPPDWAVVFCDVGQGDATLLRVAPRAAAVVDAGPDPSKLATCLRDLGVEQVPLAVLTHFHADHVTGIGVAIQGHRTERVIVSAATSPVGGRQLVEQAAAGVGLTQATPGTVLVVGELTVEVLAVRAGGGTVSVEEGESAAENDGSLVMRATIAGLRLLLAGDVEEDGQRNAVASGADLSTDVLLVPHHGSGRQLPEFLAATRASIAVFSVGLDNDYGHPAPRTQRAVEQLGMRILRTDQQGSIALSRNEGGVQVTTQK</sequence>
<evidence type="ECO:0000256" key="3">
    <source>
        <dbReference type="ARBA" id="ARBA00022692"/>
    </source>
</evidence>
<gene>
    <name evidence="9" type="ORF">MPLG2_0680</name>
</gene>
<feature type="transmembrane region" description="Helical" evidence="7">
    <location>
        <begin position="314"/>
        <end position="331"/>
    </location>
</feature>
<dbReference type="InterPro" id="IPR035681">
    <property type="entry name" value="ComA-like_MBL"/>
</dbReference>
<keyword evidence="10" id="KW-1185">Reference proteome</keyword>
<dbReference type="SMART" id="SM00849">
    <property type="entry name" value="Lactamase_B"/>
    <property type="match status" value="1"/>
</dbReference>
<feature type="transmembrane region" description="Helical" evidence="7">
    <location>
        <begin position="37"/>
        <end position="62"/>
    </location>
</feature>
<dbReference type="SUPFAM" id="SSF56281">
    <property type="entry name" value="Metallo-hydrolase/oxidoreductase"/>
    <property type="match status" value="1"/>
</dbReference>
<dbReference type="InterPro" id="IPR036866">
    <property type="entry name" value="RibonucZ/Hydroxyglut_hydro"/>
</dbReference>
<dbReference type="PANTHER" id="PTHR30619">
    <property type="entry name" value="DNA INTERNALIZATION/COMPETENCE PROTEIN COMEC/REC2"/>
    <property type="match status" value="1"/>
</dbReference>
<dbReference type="KEGG" id="mgg:MPLG2_0680"/>
<name>A0A2N9JEA5_9ACTN</name>
<evidence type="ECO:0000256" key="1">
    <source>
        <dbReference type="ARBA" id="ARBA00004651"/>
    </source>
</evidence>
<evidence type="ECO:0000259" key="8">
    <source>
        <dbReference type="SMART" id="SM00849"/>
    </source>
</evidence>
<evidence type="ECO:0000256" key="6">
    <source>
        <dbReference type="SAM" id="MobiDB-lite"/>
    </source>
</evidence>
<dbReference type="Gene3D" id="3.60.15.10">
    <property type="entry name" value="Ribonuclease Z/Hydroxyacylglutathione hydrolase-like"/>
    <property type="match status" value="1"/>
</dbReference>
<evidence type="ECO:0000256" key="2">
    <source>
        <dbReference type="ARBA" id="ARBA00022475"/>
    </source>
</evidence>
<reference evidence="9 10" key="1">
    <citation type="submission" date="2018-02" db="EMBL/GenBank/DDBJ databases">
        <authorList>
            <person name="Cohen D.B."/>
            <person name="Kent A.D."/>
        </authorList>
    </citation>
    <scope>NUCLEOTIDE SEQUENCE [LARGE SCALE GENOMIC DNA]</scope>
    <source>
        <strain evidence="9">1</strain>
    </source>
</reference>
<feature type="transmembrane region" description="Helical" evidence="7">
    <location>
        <begin position="292"/>
        <end position="308"/>
    </location>
</feature>
<proteinExistence type="predicted"/>
<dbReference type="Pfam" id="PF03772">
    <property type="entry name" value="Competence"/>
    <property type="match status" value="1"/>
</dbReference>
<dbReference type="RefSeq" id="WP_158680826.1">
    <property type="nucleotide sequence ID" value="NZ_LT985188.1"/>
</dbReference>
<evidence type="ECO:0000313" key="10">
    <source>
        <dbReference type="Proteomes" id="UP000238164"/>
    </source>
</evidence>
<dbReference type="InterPro" id="IPR001279">
    <property type="entry name" value="Metallo-B-lactamas"/>
</dbReference>
<keyword evidence="2" id="KW-1003">Cell membrane</keyword>
<dbReference type="EMBL" id="LT985188">
    <property type="protein sequence ID" value="SPD85716.1"/>
    <property type="molecule type" value="Genomic_DNA"/>
</dbReference>
<feature type="transmembrane region" description="Helical" evidence="7">
    <location>
        <begin position="511"/>
        <end position="530"/>
    </location>
</feature>
<keyword evidence="5 7" id="KW-0472">Membrane</keyword>
<keyword evidence="4 7" id="KW-1133">Transmembrane helix</keyword>
<feature type="transmembrane region" description="Helical" evidence="7">
    <location>
        <begin position="436"/>
        <end position="461"/>
    </location>
</feature>
<dbReference type="AlphaFoldDB" id="A0A2N9JEA5"/>
<dbReference type="NCBIfam" id="TIGR00360">
    <property type="entry name" value="ComEC_N-term"/>
    <property type="match status" value="1"/>
</dbReference>
<protein>
    <submittedName>
        <fullName evidence="9">Competence protein ComEC</fullName>
    </submittedName>
</protein>
<dbReference type="CDD" id="cd07731">
    <property type="entry name" value="ComA-like_MBL-fold"/>
    <property type="match status" value="1"/>
</dbReference>
<evidence type="ECO:0000256" key="4">
    <source>
        <dbReference type="ARBA" id="ARBA00022989"/>
    </source>
</evidence>
<feature type="region of interest" description="Disordered" evidence="6">
    <location>
        <begin position="1"/>
        <end position="28"/>
    </location>
</feature>